<dbReference type="SUPFAM" id="SSF54001">
    <property type="entry name" value="Cysteine proteinases"/>
    <property type="match status" value="1"/>
</dbReference>
<evidence type="ECO:0000313" key="7">
    <source>
        <dbReference type="Proteomes" id="UP001153076"/>
    </source>
</evidence>
<evidence type="ECO:0000256" key="2">
    <source>
        <dbReference type="ARBA" id="ARBA00022670"/>
    </source>
</evidence>
<dbReference type="InterPro" id="IPR038765">
    <property type="entry name" value="Papain-like_cys_pep_sf"/>
</dbReference>
<dbReference type="AlphaFoldDB" id="A0A9Q1JZL7"/>
<protein>
    <recommendedName>
        <fullName evidence="5">Ubiquitin-like protease family profile domain-containing protein</fullName>
    </recommendedName>
</protein>
<evidence type="ECO:0000313" key="6">
    <source>
        <dbReference type="EMBL" id="KAJ8433776.1"/>
    </source>
</evidence>
<dbReference type="GO" id="GO:0008234">
    <property type="term" value="F:cysteine-type peptidase activity"/>
    <property type="evidence" value="ECO:0007669"/>
    <property type="project" value="InterPro"/>
</dbReference>
<name>A0A9Q1JZL7_9CARY</name>
<evidence type="ECO:0000256" key="4">
    <source>
        <dbReference type="SAM" id="MobiDB-lite"/>
    </source>
</evidence>
<dbReference type="OrthoDB" id="1024009at2759"/>
<dbReference type="EMBL" id="JAKOGI010000517">
    <property type="protein sequence ID" value="KAJ8433776.1"/>
    <property type="molecule type" value="Genomic_DNA"/>
</dbReference>
<evidence type="ECO:0000256" key="1">
    <source>
        <dbReference type="ARBA" id="ARBA00005234"/>
    </source>
</evidence>
<organism evidence="6 7">
    <name type="scientific">Carnegiea gigantea</name>
    <dbReference type="NCBI Taxonomy" id="171969"/>
    <lineage>
        <taxon>Eukaryota</taxon>
        <taxon>Viridiplantae</taxon>
        <taxon>Streptophyta</taxon>
        <taxon>Embryophyta</taxon>
        <taxon>Tracheophyta</taxon>
        <taxon>Spermatophyta</taxon>
        <taxon>Magnoliopsida</taxon>
        <taxon>eudicotyledons</taxon>
        <taxon>Gunneridae</taxon>
        <taxon>Pentapetalae</taxon>
        <taxon>Caryophyllales</taxon>
        <taxon>Cactineae</taxon>
        <taxon>Cactaceae</taxon>
        <taxon>Cactoideae</taxon>
        <taxon>Echinocereeae</taxon>
        <taxon>Carnegiea</taxon>
    </lineage>
</organism>
<feature type="region of interest" description="Disordered" evidence="4">
    <location>
        <begin position="1"/>
        <end position="51"/>
    </location>
</feature>
<dbReference type="InterPro" id="IPR003653">
    <property type="entry name" value="Peptidase_C48_C"/>
</dbReference>
<accession>A0A9Q1JZL7</accession>
<feature type="domain" description="Ubiquitin-like protease family profile" evidence="5">
    <location>
        <begin position="151"/>
        <end position="186"/>
    </location>
</feature>
<comment type="caution">
    <text evidence="6">The sequence shown here is derived from an EMBL/GenBank/DDBJ whole genome shotgun (WGS) entry which is preliminary data.</text>
</comment>
<dbReference type="GO" id="GO:0006508">
    <property type="term" value="P:proteolysis"/>
    <property type="evidence" value="ECO:0007669"/>
    <property type="project" value="UniProtKB-KW"/>
</dbReference>
<dbReference type="Proteomes" id="UP001153076">
    <property type="component" value="Unassembled WGS sequence"/>
</dbReference>
<evidence type="ECO:0000256" key="3">
    <source>
        <dbReference type="ARBA" id="ARBA00022801"/>
    </source>
</evidence>
<reference evidence="6" key="1">
    <citation type="submission" date="2022-04" db="EMBL/GenBank/DDBJ databases">
        <title>Carnegiea gigantea Genome sequencing and assembly v2.</title>
        <authorList>
            <person name="Copetti D."/>
            <person name="Sanderson M.J."/>
            <person name="Burquez A."/>
            <person name="Wojciechowski M.F."/>
        </authorList>
    </citation>
    <scope>NUCLEOTIDE SEQUENCE</scope>
    <source>
        <strain evidence="6">SGP5-SGP5p</strain>
        <tissue evidence="6">Aerial part</tissue>
    </source>
</reference>
<dbReference type="Pfam" id="PF02902">
    <property type="entry name" value="Peptidase_C48"/>
    <property type="match status" value="1"/>
</dbReference>
<gene>
    <name evidence="6" type="ORF">Cgig2_025939</name>
</gene>
<comment type="similarity">
    <text evidence="1">Belongs to the peptidase C48 family.</text>
</comment>
<evidence type="ECO:0000259" key="5">
    <source>
        <dbReference type="Pfam" id="PF02902"/>
    </source>
</evidence>
<keyword evidence="2" id="KW-0645">Protease</keyword>
<dbReference type="Gene3D" id="3.40.395.10">
    <property type="entry name" value="Adenoviral Proteinase, Chain A"/>
    <property type="match status" value="1"/>
</dbReference>
<keyword evidence="7" id="KW-1185">Reference proteome</keyword>
<proteinExistence type="inferred from homology"/>
<keyword evidence="3" id="KW-0378">Hydrolase</keyword>
<sequence>MKRRPQCRKPAVVHRTPYADPARHHGGHKKQKDLTDEGMGAEKVPGGDEPSEGEVLAAYITVSLSATENELINTVRGRYKGLQSNSKILRQGGGREGVLAETGACELVAGPYQHGPKCWSRGQVQDVTLHNKARIATMIWDTFKRSPHADVFMPLLETTEGHWLLQMVDLQDRCFIVYDSLPNAADKNRQALIDSAVIC</sequence>